<dbReference type="PROSITE" id="PS51257">
    <property type="entry name" value="PROKAR_LIPOPROTEIN"/>
    <property type="match status" value="1"/>
</dbReference>
<feature type="region of interest" description="Disordered" evidence="1">
    <location>
        <begin position="1"/>
        <end position="30"/>
    </location>
</feature>
<feature type="region of interest" description="Disordered" evidence="1">
    <location>
        <begin position="46"/>
        <end position="75"/>
    </location>
</feature>
<evidence type="ECO:0000313" key="3">
    <source>
        <dbReference type="Proteomes" id="UP001187343"/>
    </source>
</evidence>
<gene>
    <name evidence="2" type="ORF">Q8A67_022031</name>
</gene>
<keyword evidence="3" id="KW-1185">Reference proteome</keyword>
<reference evidence="2" key="1">
    <citation type="submission" date="2023-08" db="EMBL/GenBank/DDBJ databases">
        <title>Chromosome-level Genome Assembly of mud carp (Cirrhinus molitorella).</title>
        <authorList>
            <person name="Liu H."/>
        </authorList>
    </citation>
    <scope>NUCLEOTIDE SEQUENCE</scope>
    <source>
        <strain evidence="2">Prfri</strain>
        <tissue evidence="2">Muscle</tissue>
    </source>
</reference>
<organism evidence="2 3">
    <name type="scientific">Cirrhinus molitorella</name>
    <name type="common">mud carp</name>
    <dbReference type="NCBI Taxonomy" id="172907"/>
    <lineage>
        <taxon>Eukaryota</taxon>
        <taxon>Metazoa</taxon>
        <taxon>Chordata</taxon>
        <taxon>Craniata</taxon>
        <taxon>Vertebrata</taxon>
        <taxon>Euteleostomi</taxon>
        <taxon>Actinopterygii</taxon>
        <taxon>Neopterygii</taxon>
        <taxon>Teleostei</taxon>
        <taxon>Ostariophysi</taxon>
        <taxon>Cypriniformes</taxon>
        <taxon>Cyprinidae</taxon>
        <taxon>Labeoninae</taxon>
        <taxon>Labeonini</taxon>
        <taxon>Cirrhinus</taxon>
    </lineage>
</organism>
<evidence type="ECO:0000313" key="2">
    <source>
        <dbReference type="EMBL" id="KAK2874878.1"/>
    </source>
</evidence>
<comment type="caution">
    <text evidence="2">The sequence shown here is derived from an EMBL/GenBank/DDBJ whole genome shotgun (WGS) entry which is preliminary data.</text>
</comment>
<proteinExistence type="predicted"/>
<sequence length="98" mass="10747">MTHRPSVRMSLSEPVPASPATSGCIRSSGRERFVNPRRNLEIAVRAKQTAGDRGISPSVMKAKDSGMDCAPRGGKRKMRRYVMIDSEGREREGGLDSD</sequence>
<dbReference type="EMBL" id="JAUYZG010000021">
    <property type="protein sequence ID" value="KAK2874878.1"/>
    <property type="molecule type" value="Genomic_DNA"/>
</dbReference>
<accession>A0AA88P6U9</accession>
<protein>
    <submittedName>
        <fullName evidence="2">Uncharacterized protein</fullName>
    </submittedName>
</protein>
<dbReference type="AlphaFoldDB" id="A0AA88P6U9"/>
<dbReference type="Proteomes" id="UP001187343">
    <property type="component" value="Unassembled WGS sequence"/>
</dbReference>
<name>A0AA88P6U9_9TELE</name>
<evidence type="ECO:0000256" key="1">
    <source>
        <dbReference type="SAM" id="MobiDB-lite"/>
    </source>
</evidence>